<evidence type="ECO:0008006" key="3">
    <source>
        <dbReference type="Google" id="ProtNLM"/>
    </source>
</evidence>
<dbReference type="Gene3D" id="1.10.10.10">
    <property type="entry name" value="Winged helix-like DNA-binding domain superfamily/Winged helix DNA-binding domain"/>
    <property type="match status" value="1"/>
</dbReference>
<sequence>MNDTVTTIRRRLTDKRLTAAEKLVAVWGLVNTGPFVAAQIARDLGIHRTTVATALTGLEKTGVARRDRQLDERHIPRTCWIFPAGSAAPFIPPTPRRSW</sequence>
<evidence type="ECO:0000313" key="1">
    <source>
        <dbReference type="EMBL" id="QHA04595.1"/>
    </source>
</evidence>
<dbReference type="SUPFAM" id="SSF46785">
    <property type="entry name" value="Winged helix' DNA-binding domain"/>
    <property type="match status" value="1"/>
</dbReference>
<keyword evidence="2" id="KW-1185">Reference proteome</keyword>
<reference evidence="1 2" key="1">
    <citation type="submission" date="2019-12" db="EMBL/GenBank/DDBJ databases">
        <title>Streptomyces sp. strain T44 isolated from rhizosphere soil of Broussonetia papyrifera.</title>
        <authorList>
            <person name="Mo P."/>
        </authorList>
    </citation>
    <scope>NUCLEOTIDE SEQUENCE [LARGE SCALE GENOMIC DNA]</scope>
    <source>
        <strain evidence="1 2">T44</strain>
    </source>
</reference>
<dbReference type="RefSeq" id="WP_158920445.1">
    <property type="nucleotide sequence ID" value="NZ_CP047020.1"/>
</dbReference>
<protein>
    <recommendedName>
        <fullName evidence="3">MarR family transcriptional regulator</fullName>
    </recommendedName>
</protein>
<dbReference type="InterPro" id="IPR036390">
    <property type="entry name" value="WH_DNA-bd_sf"/>
</dbReference>
<evidence type="ECO:0000313" key="2">
    <source>
        <dbReference type="Proteomes" id="UP000436138"/>
    </source>
</evidence>
<dbReference type="InterPro" id="IPR036388">
    <property type="entry name" value="WH-like_DNA-bd_sf"/>
</dbReference>
<name>A0A6I6N6N3_9ACTN</name>
<dbReference type="KEGG" id="sbro:GQF42_16010"/>
<dbReference type="EMBL" id="CP047020">
    <property type="protein sequence ID" value="QHA04595.1"/>
    <property type="molecule type" value="Genomic_DNA"/>
</dbReference>
<organism evidence="1 2">
    <name type="scientific">Streptomyces broussonetiae</name>
    <dbReference type="NCBI Taxonomy" id="2686304"/>
    <lineage>
        <taxon>Bacteria</taxon>
        <taxon>Bacillati</taxon>
        <taxon>Actinomycetota</taxon>
        <taxon>Actinomycetes</taxon>
        <taxon>Kitasatosporales</taxon>
        <taxon>Streptomycetaceae</taxon>
        <taxon>Streptomyces</taxon>
    </lineage>
</organism>
<dbReference type="AlphaFoldDB" id="A0A6I6N6N3"/>
<gene>
    <name evidence="1" type="ORF">GQF42_16010</name>
</gene>
<proteinExistence type="predicted"/>
<accession>A0A6I6N6N3</accession>
<dbReference type="Proteomes" id="UP000436138">
    <property type="component" value="Chromosome"/>
</dbReference>